<feature type="chain" id="PRO_5006991174" description="Pentraxin family member" evidence="6">
    <location>
        <begin position="18"/>
        <end position="222"/>
    </location>
</feature>
<evidence type="ECO:0000256" key="3">
    <source>
        <dbReference type="ARBA" id="ARBA00022837"/>
    </source>
</evidence>
<evidence type="ECO:0000259" key="7">
    <source>
        <dbReference type="PROSITE" id="PS51828"/>
    </source>
</evidence>
<dbReference type="PANTHER" id="PTHR45869:SF2">
    <property type="entry name" value="C-REACTIVE PROTEIN-RELATED"/>
    <property type="match status" value="1"/>
</dbReference>
<dbReference type="PROSITE" id="PS00289">
    <property type="entry name" value="PTX_1"/>
    <property type="match status" value="1"/>
</dbReference>
<sequence length="222" mass="24204">MGHSAFFFLMTISTVLAGSGVTIKTLVFPTETSTSYVEMVPMKPLNLAAFTLCMNVATELTGEREIILFAYRTADSDELNVWRELDGRLSFYLSGDGVLFRVPQLGALQTHLCVTWDSSSGAAALFMDGKRSLTKIYKKGHAIRPGGKVLLGQDPDSFLGGFDAKQSFVGEIGDVNMWDTVLSDGEIQDMFSGKTLTIGTVLDWDTAQLKINGAVEVVNREL</sequence>
<dbReference type="GO" id="GO:0046872">
    <property type="term" value="F:metal ion binding"/>
    <property type="evidence" value="ECO:0007669"/>
    <property type="project" value="UniProtKB-KW"/>
</dbReference>
<evidence type="ECO:0000256" key="5">
    <source>
        <dbReference type="PROSITE-ProRule" id="PRU01172"/>
    </source>
</evidence>
<dbReference type="EMBL" id="EU719617">
    <property type="protein sequence ID" value="ACI32417.1"/>
    <property type="molecule type" value="mRNA"/>
</dbReference>
<dbReference type="GO" id="GO:0005576">
    <property type="term" value="C:extracellular region"/>
    <property type="evidence" value="ECO:0007669"/>
    <property type="project" value="UniProtKB-SubCell"/>
</dbReference>
<keyword evidence="3 6" id="KW-0106">Calcium</keyword>
<protein>
    <recommendedName>
        <fullName evidence="6">Pentraxin family member</fullName>
    </recommendedName>
</protein>
<feature type="signal peptide" evidence="6">
    <location>
        <begin position="1"/>
        <end position="17"/>
    </location>
</feature>
<dbReference type="SMART" id="SM00159">
    <property type="entry name" value="PTX"/>
    <property type="match status" value="1"/>
</dbReference>
<evidence type="ECO:0000256" key="2">
    <source>
        <dbReference type="ARBA" id="ARBA00022729"/>
    </source>
</evidence>
<dbReference type="InterPro" id="IPR001759">
    <property type="entry name" value="PTX_dom"/>
</dbReference>
<dbReference type="OrthoDB" id="547680at2759"/>
<proteinExistence type="evidence at transcript level"/>
<dbReference type="SUPFAM" id="SSF49899">
    <property type="entry name" value="Concanavalin A-like lectins/glucanases"/>
    <property type="match status" value="1"/>
</dbReference>
<evidence type="ECO:0000256" key="1">
    <source>
        <dbReference type="ARBA" id="ARBA00022723"/>
    </source>
</evidence>
<accession>D3TJK9</accession>
<dbReference type="CDD" id="cd00152">
    <property type="entry name" value="PTX"/>
    <property type="match status" value="1"/>
</dbReference>
<evidence type="ECO:0000313" key="8">
    <source>
        <dbReference type="EMBL" id="ACI32417.1"/>
    </source>
</evidence>
<keyword evidence="4" id="KW-1015">Disulfide bond</keyword>
<dbReference type="InterPro" id="IPR013320">
    <property type="entry name" value="ConA-like_dom_sf"/>
</dbReference>
<dbReference type="PANTHER" id="PTHR45869">
    <property type="entry name" value="C-REACTIVE PROTEIN-RELATED"/>
    <property type="match status" value="1"/>
</dbReference>
<dbReference type="SMR" id="D3TJK9"/>
<keyword evidence="1 6" id="KW-0479">Metal-binding</keyword>
<comment type="subcellular location">
    <subcellularLocation>
        <location evidence="6">Secreted</location>
    </subcellularLocation>
</comment>
<comment type="cofactor">
    <cofactor evidence="6">
        <name>Ca(2+)</name>
        <dbReference type="ChEBI" id="CHEBI:29108"/>
    </cofactor>
    <text evidence="6">Binds 2 calcium ions per subunit.</text>
</comment>
<evidence type="ECO:0000256" key="4">
    <source>
        <dbReference type="ARBA" id="ARBA00023157"/>
    </source>
</evidence>
<dbReference type="PROSITE" id="PS51828">
    <property type="entry name" value="PTX_2"/>
    <property type="match status" value="1"/>
</dbReference>
<feature type="domain" description="Pentraxin (PTX)" evidence="7">
    <location>
        <begin position="22"/>
        <end position="222"/>
    </location>
</feature>
<organism evidence="8">
    <name type="scientific">Siniperca chuatsi</name>
    <name type="common">Mandarin fish</name>
    <dbReference type="NCBI Taxonomy" id="119488"/>
    <lineage>
        <taxon>Eukaryota</taxon>
        <taxon>Metazoa</taxon>
        <taxon>Chordata</taxon>
        <taxon>Craniata</taxon>
        <taxon>Vertebrata</taxon>
        <taxon>Euteleostomi</taxon>
        <taxon>Actinopterygii</taxon>
        <taxon>Neopterygii</taxon>
        <taxon>Teleostei</taxon>
        <taxon>Neoteleostei</taxon>
        <taxon>Acanthomorphata</taxon>
        <taxon>Eupercaria</taxon>
        <taxon>Centrarchiformes</taxon>
        <taxon>Centrarchoidei</taxon>
        <taxon>Sinipercidae</taxon>
        <taxon>Siniperca</taxon>
    </lineage>
</organism>
<dbReference type="InterPro" id="IPR030476">
    <property type="entry name" value="Pentaxin_CS"/>
</dbReference>
<comment type="caution">
    <text evidence="5">Lacks conserved residue(s) required for the propagation of feature annotation.</text>
</comment>
<dbReference type="Gene3D" id="2.60.120.200">
    <property type="match status" value="1"/>
</dbReference>
<dbReference type="GeneID" id="122869081"/>
<dbReference type="Pfam" id="PF00354">
    <property type="entry name" value="Pentaxin"/>
    <property type="match status" value="1"/>
</dbReference>
<keyword evidence="2 6" id="KW-0732">Signal</keyword>
<dbReference type="PRINTS" id="PR00895">
    <property type="entry name" value="PENTAXIN"/>
</dbReference>
<dbReference type="AlphaFoldDB" id="D3TJK9"/>
<dbReference type="InterPro" id="IPR051005">
    <property type="entry name" value="Pentraxin_domain"/>
</dbReference>
<dbReference type="KEGG" id="schu:122869081"/>
<dbReference type="RefSeq" id="XP_044037592.1">
    <property type="nucleotide sequence ID" value="XM_044181657.1"/>
</dbReference>
<comment type="similarity">
    <text evidence="6">Belongs to the pentraxin family.</text>
</comment>
<comment type="subunit">
    <text evidence="6">Homopentamer. Pentaxin (or pentraxin) have a discoid arrangement of 5 non-covalently bound subunits.</text>
</comment>
<evidence type="ECO:0000256" key="6">
    <source>
        <dbReference type="RuleBase" id="RU362112"/>
    </source>
</evidence>
<reference evidence="8" key="1">
    <citation type="submission" date="2008-05" db="EMBL/GenBank/DDBJ databases">
        <title>Molecular characterization of pentraxin.</title>
        <authorList>
            <person name="Liu X.X."/>
            <person name="Liang X.F."/>
            <person name="Li G.G."/>
        </authorList>
    </citation>
    <scope>NUCLEOTIDE SEQUENCE</scope>
</reference>
<name>D3TJK9_SINCH</name>